<keyword evidence="2" id="KW-0472">Membrane</keyword>
<feature type="signal peptide" evidence="3">
    <location>
        <begin position="1"/>
        <end position="22"/>
    </location>
</feature>
<feature type="repeat" description="TPR" evidence="1">
    <location>
        <begin position="146"/>
        <end position="179"/>
    </location>
</feature>
<proteinExistence type="predicted"/>
<dbReference type="Proteomes" id="UP001165498">
    <property type="component" value="Unassembled WGS sequence"/>
</dbReference>
<keyword evidence="6" id="KW-1185">Reference proteome</keyword>
<feature type="chain" id="PRO_5045759621" evidence="3">
    <location>
        <begin position="23"/>
        <end position="717"/>
    </location>
</feature>
<dbReference type="PROSITE" id="PS50005">
    <property type="entry name" value="TPR"/>
    <property type="match status" value="1"/>
</dbReference>
<feature type="domain" description="PAS" evidence="4">
    <location>
        <begin position="474"/>
        <end position="544"/>
    </location>
</feature>
<gene>
    <name evidence="5" type="ORF">NM961_04335</name>
</gene>
<dbReference type="SUPFAM" id="SSF48452">
    <property type="entry name" value="TPR-like"/>
    <property type="match status" value="1"/>
</dbReference>
<evidence type="ECO:0000256" key="3">
    <source>
        <dbReference type="SAM" id="SignalP"/>
    </source>
</evidence>
<dbReference type="CDD" id="cd00130">
    <property type="entry name" value="PAS"/>
    <property type="match status" value="1"/>
</dbReference>
<organism evidence="5 6">
    <name type="scientific">Tahibacter harae</name>
    <dbReference type="NCBI Taxonomy" id="2963937"/>
    <lineage>
        <taxon>Bacteria</taxon>
        <taxon>Pseudomonadati</taxon>
        <taxon>Pseudomonadota</taxon>
        <taxon>Gammaproteobacteria</taxon>
        <taxon>Lysobacterales</taxon>
        <taxon>Rhodanobacteraceae</taxon>
        <taxon>Tahibacter</taxon>
    </lineage>
</organism>
<comment type="caution">
    <text evidence="5">The sequence shown here is derived from an EMBL/GenBank/DDBJ whole genome shotgun (WGS) entry which is preliminary data.</text>
</comment>
<dbReference type="RefSeq" id="WP_255911645.1">
    <property type="nucleotide sequence ID" value="NZ_JANFQO010000003.1"/>
</dbReference>
<dbReference type="InterPro" id="IPR011990">
    <property type="entry name" value="TPR-like_helical_dom_sf"/>
</dbReference>
<dbReference type="PROSITE" id="PS50112">
    <property type="entry name" value="PAS"/>
    <property type="match status" value="1"/>
</dbReference>
<sequence>MRRGWRRLVAAAVLSAAAAAAAQQPAEDSAQERCRSLVATQPQQAVQVCEQAFAAIDARREFELAEEMLFRRSDAEVASGDFAAAAATLDRVAALPAEAAHWKHDFRLARRRGILDYRQERFVQALQHFRAAQEVALAHDDSTALAQSQNDIGNALRRVGDYREALKAYLSSLELKRRINDPQLGAVYTNLGDLYHDLEDDASARSRYADALAEYERMQRPREAAHVRESLAAVLISAGETAEADALLRKAISDLAALGARANELDAQVKLAALAQDRGDMASAHAALARAQALGKELEQPATAQLALQLARLKRSDGDIAGARALLADTLQRLGPQAAERAVLLQAAAETAKAAGDLGAAYGLLQEFQTVQARLDKAAHDRRLEHLRVQFDLAERERALEKLAADNRLAELALRQRTTQLWLGAACALLVLLALAFAFARARQRSRLAAAVRESQLAAEREHFRQLAESLRTDSRRVQDLLDRAGAALLAMDPAGGIVALTAAAAEQLGGPREALLGRPLAAFLDADSAAALQTALSALEEKDGEIELPLQLPGGTARTRLSALPGDAGIAVLRLAAADSAAETVADVAVQAAAETPPLAALAAAEGDDSAGFRRELVELMVFAVETWERVSGRTRIDLAEKSRVWRVTVDEGRLRVRAMERYLSLSKLPRQPRWREVLRTAYFVLSECRLEPAERDALKQRADAVQTSLRRRALI</sequence>
<dbReference type="InterPro" id="IPR013767">
    <property type="entry name" value="PAS_fold"/>
</dbReference>
<keyword evidence="3" id="KW-0732">Signal</keyword>
<evidence type="ECO:0000313" key="5">
    <source>
        <dbReference type="EMBL" id="MCQ4163932.1"/>
    </source>
</evidence>
<dbReference type="InterPro" id="IPR019734">
    <property type="entry name" value="TPR_rpt"/>
</dbReference>
<dbReference type="Gene3D" id="3.30.450.20">
    <property type="entry name" value="PAS domain"/>
    <property type="match status" value="1"/>
</dbReference>
<keyword evidence="1" id="KW-0802">TPR repeat</keyword>
<dbReference type="Gene3D" id="1.25.40.10">
    <property type="entry name" value="Tetratricopeptide repeat domain"/>
    <property type="match status" value="1"/>
</dbReference>
<dbReference type="Pfam" id="PF13424">
    <property type="entry name" value="TPR_12"/>
    <property type="match status" value="1"/>
</dbReference>
<dbReference type="SMART" id="SM00028">
    <property type="entry name" value="TPR"/>
    <property type="match status" value="3"/>
</dbReference>
<evidence type="ECO:0000256" key="1">
    <source>
        <dbReference type="PROSITE-ProRule" id="PRU00339"/>
    </source>
</evidence>
<dbReference type="InterPro" id="IPR000014">
    <property type="entry name" value="PAS"/>
</dbReference>
<dbReference type="SUPFAM" id="SSF55785">
    <property type="entry name" value="PYP-like sensor domain (PAS domain)"/>
    <property type="match status" value="1"/>
</dbReference>
<feature type="transmembrane region" description="Helical" evidence="2">
    <location>
        <begin position="421"/>
        <end position="440"/>
    </location>
</feature>
<dbReference type="CDD" id="cd22890">
    <property type="entry name" value="ChiS-DBD"/>
    <property type="match status" value="1"/>
</dbReference>
<protein>
    <submittedName>
        <fullName evidence="5">Tetratricopeptide repeat protein</fullName>
    </submittedName>
</protein>
<reference evidence="5" key="1">
    <citation type="submission" date="2022-07" db="EMBL/GenBank/DDBJ databases">
        <title>Tahibacter sp., a new gammaproteobacterium isolated from the silt sample collected at pig farm.</title>
        <authorList>
            <person name="Chen H."/>
        </authorList>
    </citation>
    <scope>NUCLEOTIDE SEQUENCE</scope>
    <source>
        <strain evidence="5">P2K</strain>
    </source>
</reference>
<keyword evidence="2" id="KW-0812">Transmembrane</keyword>
<dbReference type="EMBL" id="JANFQO010000003">
    <property type="protein sequence ID" value="MCQ4163932.1"/>
    <property type="molecule type" value="Genomic_DNA"/>
</dbReference>
<evidence type="ECO:0000256" key="2">
    <source>
        <dbReference type="SAM" id="Phobius"/>
    </source>
</evidence>
<name>A0ABT1QNA6_9GAMM</name>
<accession>A0ABT1QNA6</accession>
<evidence type="ECO:0000259" key="4">
    <source>
        <dbReference type="PROSITE" id="PS50112"/>
    </source>
</evidence>
<evidence type="ECO:0000313" key="6">
    <source>
        <dbReference type="Proteomes" id="UP001165498"/>
    </source>
</evidence>
<keyword evidence="2" id="KW-1133">Transmembrane helix</keyword>
<dbReference type="Pfam" id="PF00989">
    <property type="entry name" value="PAS"/>
    <property type="match status" value="1"/>
</dbReference>
<dbReference type="SMART" id="SM00091">
    <property type="entry name" value="PAS"/>
    <property type="match status" value="1"/>
</dbReference>
<dbReference type="InterPro" id="IPR035965">
    <property type="entry name" value="PAS-like_dom_sf"/>
</dbReference>